<name>A0A6C0GMJ5_9BACT</name>
<keyword evidence="3" id="KW-1185">Reference proteome</keyword>
<dbReference type="PROSITE" id="PS51819">
    <property type="entry name" value="VOC"/>
    <property type="match status" value="1"/>
</dbReference>
<dbReference type="PANTHER" id="PTHR46142:SF3">
    <property type="entry name" value="F18B13.24 PROTEIN"/>
    <property type="match status" value="1"/>
</dbReference>
<proteinExistence type="predicted"/>
<accession>A0A6C0GMJ5</accession>
<dbReference type="Proteomes" id="UP000480178">
    <property type="component" value="Chromosome"/>
</dbReference>
<organism evidence="2 3">
    <name type="scientific">Rhodocytophaga rosea</name>
    <dbReference type="NCBI Taxonomy" id="2704465"/>
    <lineage>
        <taxon>Bacteria</taxon>
        <taxon>Pseudomonadati</taxon>
        <taxon>Bacteroidota</taxon>
        <taxon>Cytophagia</taxon>
        <taxon>Cytophagales</taxon>
        <taxon>Rhodocytophagaceae</taxon>
        <taxon>Rhodocytophaga</taxon>
    </lineage>
</organism>
<dbReference type="InterPro" id="IPR037523">
    <property type="entry name" value="VOC_core"/>
</dbReference>
<dbReference type="SUPFAM" id="SSF54593">
    <property type="entry name" value="Glyoxalase/Bleomycin resistance protein/Dihydroxybiphenyl dioxygenase"/>
    <property type="match status" value="1"/>
</dbReference>
<reference evidence="2 3" key="1">
    <citation type="submission" date="2020-01" db="EMBL/GenBank/DDBJ databases">
        <authorList>
            <person name="Kim M.K."/>
        </authorList>
    </citation>
    <scope>NUCLEOTIDE SEQUENCE [LARGE SCALE GENOMIC DNA]</scope>
    <source>
        <strain evidence="2 3">172606-1</strain>
    </source>
</reference>
<feature type="domain" description="VOC" evidence="1">
    <location>
        <begin position="27"/>
        <end position="142"/>
    </location>
</feature>
<dbReference type="KEGG" id="rhoz:GXP67_20455"/>
<sequence>MRQFIIFLMLIFSSVVTFGQDKLGFAGHNHVGLHVADIGKSTAFYRDIIGLRPIPVPDDLKAIRSWFDIGNGQQIHLLAGRTEKIYHDRNGGHIAFFVESITQAETFLTKYKIQFHKQTRFDKVVQIYFSDPDGYLIEINERK</sequence>
<dbReference type="AlphaFoldDB" id="A0A6C0GMJ5"/>
<dbReference type="RefSeq" id="WP_162444853.1">
    <property type="nucleotide sequence ID" value="NZ_CP048222.1"/>
</dbReference>
<dbReference type="Gene3D" id="3.10.180.10">
    <property type="entry name" value="2,3-Dihydroxybiphenyl 1,2-Dioxygenase, domain 1"/>
    <property type="match status" value="1"/>
</dbReference>
<evidence type="ECO:0000259" key="1">
    <source>
        <dbReference type="PROSITE" id="PS51819"/>
    </source>
</evidence>
<dbReference type="InterPro" id="IPR029068">
    <property type="entry name" value="Glyas_Bleomycin-R_OHBP_Dase"/>
</dbReference>
<gene>
    <name evidence="2" type="ORF">GXP67_20455</name>
</gene>
<dbReference type="InterPro" id="IPR004360">
    <property type="entry name" value="Glyas_Fos-R_dOase_dom"/>
</dbReference>
<evidence type="ECO:0000313" key="2">
    <source>
        <dbReference type="EMBL" id="QHT68850.1"/>
    </source>
</evidence>
<evidence type="ECO:0000313" key="3">
    <source>
        <dbReference type="Proteomes" id="UP000480178"/>
    </source>
</evidence>
<protein>
    <submittedName>
        <fullName evidence="2">Glyoxalase</fullName>
    </submittedName>
</protein>
<dbReference type="EMBL" id="CP048222">
    <property type="protein sequence ID" value="QHT68850.1"/>
    <property type="molecule type" value="Genomic_DNA"/>
</dbReference>
<dbReference type="PANTHER" id="PTHR46142">
    <property type="match status" value="1"/>
</dbReference>
<dbReference type="Pfam" id="PF00903">
    <property type="entry name" value="Glyoxalase"/>
    <property type="match status" value="1"/>
</dbReference>